<dbReference type="InterPro" id="IPR006675">
    <property type="entry name" value="HDIG_dom"/>
</dbReference>
<dbReference type="InterPro" id="IPR003607">
    <property type="entry name" value="HD/PDEase_dom"/>
</dbReference>
<dbReference type="AlphaFoldDB" id="A0A8J6NM68"/>
<feature type="domain" description="HD" evidence="1">
    <location>
        <begin position="21"/>
        <end position="126"/>
    </location>
</feature>
<dbReference type="Gene3D" id="1.10.3210.50">
    <property type="match status" value="1"/>
</dbReference>
<dbReference type="InterPro" id="IPR006674">
    <property type="entry name" value="HD_domain"/>
</dbReference>
<dbReference type="SUPFAM" id="SSF109604">
    <property type="entry name" value="HD-domain/PDEase-like"/>
    <property type="match status" value="1"/>
</dbReference>
<dbReference type="Proteomes" id="UP000603434">
    <property type="component" value="Unassembled WGS sequence"/>
</dbReference>
<protein>
    <submittedName>
        <fullName evidence="2">HD domain-containing protein</fullName>
    </submittedName>
</protein>
<reference evidence="2 3" key="1">
    <citation type="submission" date="2020-08" db="EMBL/GenBank/DDBJ databases">
        <title>Bridging the membrane lipid divide: bacteria of the FCB group superphylum have the potential to synthesize archaeal ether lipids.</title>
        <authorList>
            <person name="Villanueva L."/>
            <person name="Von Meijenfeldt F.A.B."/>
            <person name="Westbye A.B."/>
            <person name="Yadav S."/>
            <person name="Hopmans E.C."/>
            <person name="Dutilh B.E."/>
            <person name="Sinninghe Damste J.S."/>
        </authorList>
    </citation>
    <scope>NUCLEOTIDE SEQUENCE [LARGE SCALE GENOMIC DNA]</scope>
    <source>
        <strain evidence="2">NIOZ-UU30</strain>
    </source>
</reference>
<name>A0A8J6NM68_9BACT</name>
<dbReference type="PROSITE" id="PS51831">
    <property type="entry name" value="HD"/>
    <property type="match status" value="1"/>
</dbReference>
<dbReference type="SMART" id="SM00471">
    <property type="entry name" value="HDc"/>
    <property type="match status" value="1"/>
</dbReference>
<sequence>MLENVRRIAERFFEGARGSHDWDHTLRVFRLCSRIGAKEGVNMSVLLVAAYLHDIGRCYQDASSGAVCHAEKGAEMAIPIVSALPLSEKQKQNVVHCVKSHRFRGNHEPRTAEARVLFDADKLDAIGAVGVGRAFLFAGEVGARLHSSEIDVEKAPPYSKDDTGYREYKVKLSKIRDRILTQTGKKLANERHDFMEQFFKRFIKEYGGER</sequence>
<gene>
    <name evidence="2" type="ORF">H8E23_14445</name>
</gene>
<evidence type="ECO:0000313" key="2">
    <source>
        <dbReference type="EMBL" id="MBC8362582.1"/>
    </source>
</evidence>
<proteinExistence type="predicted"/>
<accession>A0A8J6NM68</accession>
<organism evidence="2 3">
    <name type="scientific">Candidatus Desulfatibia profunda</name>
    <dbReference type="NCBI Taxonomy" id="2841695"/>
    <lineage>
        <taxon>Bacteria</taxon>
        <taxon>Pseudomonadati</taxon>
        <taxon>Thermodesulfobacteriota</taxon>
        <taxon>Desulfobacteria</taxon>
        <taxon>Desulfobacterales</taxon>
        <taxon>Desulfobacterales incertae sedis</taxon>
        <taxon>Candidatus Desulfatibia</taxon>
    </lineage>
</organism>
<evidence type="ECO:0000259" key="1">
    <source>
        <dbReference type="PROSITE" id="PS51831"/>
    </source>
</evidence>
<evidence type="ECO:0000313" key="3">
    <source>
        <dbReference type="Proteomes" id="UP000603434"/>
    </source>
</evidence>
<dbReference type="Pfam" id="PF01966">
    <property type="entry name" value="HD"/>
    <property type="match status" value="1"/>
</dbReference>
<dbReference type="PANTHER" id="PTHR33594:SF1">
    <property type="entry name" value="HD_PDEASE DOMAIN-CONTAINING PROTEIN"/>
    <property type="match status" value="1"/>
</dbReference>
<dbReference type="PANTHER" id="PTHR33594">
    <property type="entry name" value="SUPERFAMILY HYDROLASE, PUTATIVE (AFU_ORTHOLOGUE AFUA_1G03035)-RELATED"/>
    <property type="match status" value="1"/>
</dbReference>
<comment type="caution">
    <text evidence="2">The sequence shown here is derived from an EMBL/GenBank/DDBJ whole genome shotgun (WGS) entry which is preliminary data.</text>
</comment>
<dbReference type="EMBL" id="JACNJH010000205">
    <property type="protein sequence ID" value="MBC8362582.1"/>
    <property type="molecule type" value="Genomic_DNA"/>
</dbReference>
<dbReference type="CDD" id="cd00077">
    <property type="entry name" value="HDc"/>
    <property type="match status" value="1"/>
</dbReference>
<dbReference type="NCBIfam" id="TIGR00277">
    <property type="entry name" value="HDIG"/>
    <property type="match status" value="1"/>
</dbReference>